<protein>
    <recommendedName>
        <fullName evidence="1">diguanylate cyclase</fullName>
        <ecNumber evidence="1">2.7.7.65</ecNumber>
    </recommendedName>
</protein>
<accession>A0ABT0GEP8</accession>
<gene>
    <name evidence="5" type="ORF">M0G41_03005</name>
</gene>
<dbReference type="SUPFAM" id="SSF55073">
    <property type="entry name" value="Nucleotide cyclase"/>
    <property type="match status" value="1"/>
</dbReference>
<name>A0ABT0GEP8_9GAMM</name>
<evidence type="ECO:0000259" key="4">
    <source>
        <dbReference type="PROSITE" id="PS50887"/>
    </source>
</evidence>
<dbReference type="EMBL" id="JALNMH010000002">
    <property type="protein sequence ID" value="MCK7592634.1"/>
    <property type="molecule type" value="Genomic_DNA"/>
</dbReference>
<dbReference type="PANTHER" id="PTHR45138">
    <property type="entry name" value="REGULATORY COMPONENTS OF SENSORY TRANSDUCTION SYSTEM"/>
    <property type="match status" value="1"/>
</dbReference>
<dbReference type="InterPro" id="IPR000160">
    <property type="entry name" value="GGDEF_dom"/>
</dbReference>
<proteinExistence type="predicted"/>
<dbReference type="NCBIfam" id="TIGR00254">
    <property type="entry name" value="GGDEF"/>
    <property type="match status" value="1"/>
</dbReference>
<dbReference type="InterPro" id="IPR029787">
    <property type="entry name" value="Nucleotide_cyclase"/>
</dbReference>
<dbReference type="Proteomes" id="UP001431449">
    <property type="component" value="Unassembled WGS sequence"/>
</dbReference>
<dbReference type="PANTHER" id="PTHR45138:SF9">
    <property type="entry name" value="DIGUANYLATE CYCLASE DGCM-RELATED"/>
    <property type="match status" value="1"/>
</dbReference>
<keyword evidence="3" id="KW-0472">Membrane</keyword>
<evidence type="ECO:0000313" key="5">
    <source>
        <dbReference type="EMBL" id="MCK7592634.1"/>
    </source>
</evidence>
<dbReference type="InterPro" id="IPR043128">
    <property type="entry name" value="Rev_trsase/Diguanyl_cyclase"/>
</dbReference>
<reference evidence="5" key="1">
    <citation type="submission" date="2022-04" db="EMBL/GenBank/DDBJ databases">
        <title>Lysobacter sp. CAU 1642 isolated from sea sand.</title>
        <authorList>
            <person name="Kim W."/>
        </authorList>
    </citation>
    <scope>NUCLEOTIDE SEQUENCE</scope>
    <source>
        <strain evidence="5">CAU 1642</strain>
    </source>
</reference>
<organism evidence="5 6">
    <name type="scientific">Pseudomarimonas salicorniae</name>
    <dbReference type="NCBI Taxonomy" id="2933270"/>
    <lineage>
        <taxon>Bacteria</taxon>
        <taxon>Pseudomonadati</taxon>
        <taxon>Pseudomonadota</taxon>
        <taxon>Gammaproteobacteria</taxon>
        <taxon>Lysobacterales</taxon>
        <taxon>Lysobacteraceae</taxon>
        <taxon>Pseudomarimonas</taxon>
    </lineage>
</organism>
<feature type="transmembrane region" description="Helical" evidence="3">
    <location>
        <begin position="21"/>
        <end position="41"/>
    </location>
</feature>
<keyword evidence="3" id="KW-0812">Transmembrane</keyword>
<evidence type="ECO:0000256" key="3">
    <source>
        <dbReference type="SAM" id="Phobius"/>
    </source>
</evidence>
<dbReference type="Gene3D" id="2.60.40.10">
    <property type="entry name" value="Immunoglobulins"/>
    <property type="match status" value="1"/>
</dbReference>
<keyword evidence="3" id="KW-1133">Transmembrane helix</keyword>
<sequence length="981" mass="107144">MASEQGQRGFARAIPRPIRQALCALLVGLPIAALALPPLPLGSPPFALHRPDLPVYPSHYAVAEGPSGRIWIGNAEGVLEFDGEGWRLWRLPNHELVRSLAVAEDGRIYVGGYNAFGYLETDAAGTVSYRDLTAEFAGALAGREFADIWDLQVTPECVYFKALVDLFCWRPEDGATRHWKHTGRFGAMARVGGETWLQFRGEGLRRRQGEDWQALGPAPGPRELLFGLLPLADGRVLGFGVDEQWWAFNREGEAEAIVLPEPMPAPSSLESSLARSDGTLWFASANGGVFELQGDLSAARRFQLGHEFLSGIAESGSGGLLISSDSGVYHLRWPSAWTLIGEEHGVEGSLAAVAAWKDRWWLLGSAGARPLNDSGPHRAVTLGGTRWAEFGLQALHPLDAGRALLARARKLVLIDQDQAQPLSPGFSYPRLLVRSQVAPGRVLVGTEFGLRHVDLGGERPSLSAAARPDLAVRLNSLVERPDGSVLAGSERHGLWRYALDPASGSWQGERLDVRLQVACGPVASLSLVGMDDGELLLSTARGFWQGTPESGFEQVELDGLEALRGREEVLRILLQEGEPRFAWSHYRVLERGESGWQEHPAGRLRRGAILDARLHGDGLLLVSDHALLIHRPGREAGAQGAPPVRLREVWVEEAGRGIRHLPLAPEGVPEVVMAGGATYFRFAAIDLDQPGAMRYRGRLVGQESGFSDWEPSNAYTYFGLAPGRYTLEVEARDSAGRISRMRPYTLQVHPRWFERSDVRLAAALLFLAGLALTLRAAARGRTRRISRQNALLEQQVVSRTEELAEANRRLRTMADLDGLTGIANRRRLDEYLPIAWERCVQRGRSLALLLVDIDHFKHYNDTQGHLAGDELIRRMADLLRTGMRRSEDLVARYGGEEFLVVMPGATMEVALELAESLRAGVEAELGGTTISIGVASTRPGGALTEHADLVALADAALYRAKEAGRNRVEAAPGPAPPPRKG</sequence>
<dbReference type="InterPro" id="IPR050469">
    <property type="entry name" value="Diguanylate_Cyclase"/>
</dbReference>
<dbReference type="SMART" id="SM00267">
    <property type="entry name" value="GGDEF"/>
    <property type="match status" value="1"/>
</dbReference>
<dbReference type="SUPFAM" id="SSF63829">
    <property type="entry name" value="Calcium-dependent phosphotriesterase"/>
    <property type="match status" value="1"/>
</dbReference>
<dbReference type="PROSITE" id="PS50887">
    <property type="entry name" value="GGDEF"/>
    <property type="match status" value="1"/>
</dbReference>
<keyword evidence="6" id="KW-1185">Reference proteome</keyword>
<evidence type="ECO:0000256" key="2">
    <source>
        <dbReference type="ARBA" id="ARBA00034247"/>
    </source>
</evidence>
<dbReference type="RefSeq" id="WP_248204893.1">
    <property type="nucleotide sequence ID" value="NZ_JALNMH010000002.1"/>
</dbReference>
<evidence type="ECO:0000256" key="1">
    <source>
        <dbReference type="ARBA" id="ARBA00012528"/>
    </source>
</evidence>
<dbReference type="EC" id="2.7.7.65" evidence="1"/>
<dbReference type="InterPro" id="IPR013783">
    <property type="entry name" value="Ig-like_fold"/>
</dbReference>
<evidence type="ECO:0000313" key="6">
    <source>
        <dbReference type="Proteomes" id="UP001431449"/>
    </source>
</evidence>
<dbReference type="Pfam" id="PF00990">
    <property type="entry name" value="GGDEF"/>
    <property type="match status" value="1"/>
</dbReference>
<dbReference type="CDD" id="cd01949">
    <property type="entry name" value="GGDEF"/>
    <property type="match status" value="1"/>
</dbReference>
<dbReference type="Gene3D" id="3.30.70.270">
    <property type="match status" value="1"/>
</dbReference>
<comment type="caution">
    <text evidence="5">The sequence shown here is derived from an EMBL/GenBank/DDBJ whole genome shotgun (WGS) entry which is preliminary data.</text>
</comment>
<comment type="catalytic activity">
    <reaction evidence="2">
        <text>2 GTP = 3',3'-c-di-GMP + 2 diphosphate</text>
        <dbReference type="Rhea" id="RHEA:24898"/>
        <dbReference type="ChEBI" id="CHEBI:33019"/>
        <dbReference type="ChEBI" id="CHEBI:37565"/>
        <dbReference type="ChEBI" id="CHEBI:58805"/>
        <dbReference type="EC" id="2.7.7.65"/>
    </reaction>
</comment>
<feature type="domain" description="GGDEF" evidence="4">
    <location>
        <begin position="844"/>
        <end position="973"/>
    </location>
</feature>